<dbReference type="PRINTS" id="PR00413">
    <property type="entry name" value="HADHALOGNASE"/>
</dbReference>
<gene>
    <name evidence="1" type="ORF">CCE01nite_04750</name>
</gene>
<dbReference type="PANTHER" id="PTHR43481:SF4">
    <property type="entry name" value="GLYCEROL-1-PHOSPHATE PHOSPHOHYDROLASE 1-RELATED"/>
    <property type="match status" value="1"/>
</dbReference>
<dbReference type="AlphaFoldDB" id="A0A4Y3KSF8"/>
<keyword evidence="2" id="KW-1185">Reference proteome</keyword>
<dbReference type="Gene3D" id="3.40.50.1000">
    <property type="entry name" value="HAD superfamily/HAD-like"/>
    <property type="match status" value="1"/>
</dbReference>
<protein>
    <submittedName>
        <fullName evidence="1">Haloacid dehalogenase</fullName>
    </submittedName>
</protein>
<accession>A0A4Y3KSF8</accession>
<dbReference type="RefSeq" id="WP_170223929.1">
    <property type="nucleotide sequence ID" value="NZ_BJLR01000005.1"/>
</dbReference>
<evidence type="ECO:0000313" key="1">
    <source>
        <dbReference type="EMBL" id="GEA86526.1"/>
    </source>
</evidence>
<proteinExistence type="predicted"/>
<dbReference type="Proteomes" id="UP000317046">
    <property type="component" value="Unassembled WGS sequence"/>
</dbReference>
<comment type="caution">
    <text evidence="1">The sequence shown here is derived from an EMBL/GenBank/DDBJ whole genome shotgun (WGS) entry which is preliminary data.</text>
</comment>
<evidence type="ECO:0000313" key="2">
    <source>
        <dbReference type="Proteomes" id="UP000317046"/>
    </source>
</evidence>
<dbReference type="InterPro" id="IPR023214">
    <property type="entry name" value="HAD_sf"/>
</dbReference>
<sequence length="220" mass="22719">MNLPAAVLLDLDGTLVDSEPLWSTAAADHARLHGCSWSAVDAAGIAGLPAPAVAALLHQRGVPLAAERIAELLHEEVGLGLALELPWRAGALDLLTLLRWSEVPSALVSTSRRGLAELVARATPAGTLRALVSADDVRRLAPHPEAYLVAADALGVDPARCLVVEDSASGVAAALAAGTLVFAVDPTLDLPQRLSAHPRLVRVDGLVPVVELLSSLLARG</sequence>
<dbReference type="EMBL" id="BJLR01000005">
    <property type="protein sequence ID" value="GEA86526.1"/>
    <property type="molecule type" value="Genomic_DNA"/>
</dbReference>
<organism evidence="1 2">
    <name type="scientific">Cellulomonas cellasea</name>
    <dbReference type="NCBI Taxonomy" id="43670"/>
    <lineage>
        <taxon>Bacteria</taxon>
        <taxon>Bacillati</taxon>
        <taxon>Actinomycetota</taxon>
        <taxon>Actinomycetes</taxon>
        <taxon>Micrococcales</taxon>
        <taxon>Cellulomonadaceae</taxon>
        <taxon>Cellulomonas</taxon>
    </lineage>
</organism>
<dbReference type="PANTHER" id="PTHR43481">
    <property type="entry name" value="FRUCTOSE-1-PHOSPHATE PHOSPHATASE"/>
    <property type="match status" value="1"/>
</dbReference>
<dbReference type="CDD" id="cd07505">
    <property type="entry name" value="HAD_BPGM-like"/>
    <property type="match status" value="1"/>
</dbReference>
<dbReference type="InterPro" id="IPR023198">
    <property type="entry name" value="PGP-like_dom2"/>
</dbReference>
<dbReference type="InterPro" id="IPR051806">
    <property type="entry name" value="HAD-like_SPP"/>
</dbReference>
<dbReference type="NCBIfam" id="TIGR01509">
    <property type="entry name" value="HAD-SF-IA-v3"/>
    <property type="match status" value="1"/>
</dbReference>
<dbReference type="SUPFAM" id="SSF56784">
    <property type="entry name" value="HAD-like"/>
    <property type="match status" value="1"/>
</dbReference>
<dbReference type="Gene3D" id="1.10.150.240">
    <property type="entry name" value="Putative phosphatase, domain 2"/>
    <property type="match status" value="1"/>
</dbReference>
<dbReference type="Pfam" id="PF00702">
    <property type="entry name" value="Hydrolase"/>
    <property type="match status" value="1"/>
</dbReference>
<dbReference type="GO" id="GO:0050308">
    <property type="term" value="F:sugar-phosphatase activity"/>
    <property type="evidence" value="ECO:0007669"/>
    <property type="project" value="TreeGrafter"/>
</dbReference>
<dbReference type="InterPro" id="IPR006439">
    <property type="entry name" value="HAD-SF_hydro_IA"/>
</dbReference>
<dbReference type="InterPro" id="IPR036412">
    <property type="entry name" value="HAD-like_sf"/>
</dbReference>
<name>A0A4Y3KSF8_9CELL</name>
<reference evidence="1" key="1">
    <citation type="submission" date="2019-06" db="EMBL/GenBank/DDBJ databases">
        <title>Whole genome shotgun sequence of Cellulomonas cellasea NBRC 3753.</title>
        <authorList>
            <person name="Hosoyama A."/>
            <person name="Uohara A."/>
            <person name="Ohji S."/>
            <person name="Ichikawa N."/>
        </authorList>
    </citation>
    <scope>NUCLEOTIDE SEQUENCE [LARGE SCALE GENOMIC DNA]</scope>
    <source>
        <strain evidence="1">NBRC 3753</strain>
    </source>
</reference>